<organism evidence="1 2">
    <name type="scientific">Rhodocytophaga rosea</name>
    <dbReference type="NCBI Taxonomy" id="2704465"/>
    <lineage>
        <taxon>Bacteria</taxon>
        <taxon>Pseudomonadati</taxon>
        <taxon>Bacteroidota</taxon>
        <taxon>Cytophagia</taxon>
        <taxon>Cytophagales</taxon>
        <taxon>Rhodocytophagaceae</taxon>
        <taxon>Rhodocytophaga</taxon>
    </lineage>
</organism>
<dbReference type="KEGG" id="rhoz:GXP67_21110"/>
<protein>
    <submittedName>
        <fullName evidence="1">Uncharacterized protein</fullName>
    </submittedName>
</protein>
<proteinExistence type="predicted"/>
<sequence>MSVILEKDKIIITIPSTTPESDLEDTQSDIILAIQNFDYEHQSHNFYQLLNLLEAIIPDRKTFEVKGEQKVFDMQPLQKLLGDLSPLDIALVLSAATKYVYKYGSLLLENAKPEDPELMSVGNSLNKLHEVFIAMARQADKALK</sequence>
<gene>
    <name evidence="1" type="ORF">GXP67_21110</name>
</gene>
<keyword evidence="2" id="KW-1185">Reference proteome</keyword>
<evidence type="ECO:0000313" key="1">
    <source>
        <dbReference type="EMBL" id="QHT68970.1"/>
    </source>
</evidence>
<accession>A0A6C0GMV8</accession>
<reference evidence="1 2" key="1">
    <citation type="submission" date="2020-01" db="EMBL/GenBank/DDBJ databases">
        <authorList>
            <person name="Kim M.K."/>
        </authorList>
    </citation>
    <scope>NUCLEOTIDE SEQUENCE [LARGE SCALE GENOMIC DNA]</scope>
    <source>
        <strain evidence="1 2">172606-1</strain>
    </source>
</reference>
<dbReference type="AlphaFoldDB" id="A0A6C0GMV8"/>
<dbReference type="EMBL" id="CP048222">
    <property type="protein sequence ID" value="QHT68970.1"/>
    <property type="molecule type" value="Genomic_DNA"/>
</dbReference>
<dbReference type="RefSeq" id="WP_162444965.1">
    <property type="nucleotide sequence ID" value="NZ_CP048222.1"/>
</dbReference>
<evidence type="ECO:0000313" key="2">
    <source>
        <dbReference type="Proteomes" id="UP000480178"/>
    </source>
</evidence>
<dbReference type="Proteomes" id="UP000480178">
    <property type="component" value="Chromosome"/>
</dbReference>
<name>A0A6C0GMV8_9BACT</name>